<dbReference type="EMBL" id="KZ820625">
    <property type="protein sequence ID" value="PWN46933.1"/>
    <property type="molecule type" value="Genomic_DNA"/>
</dbReference>
<dbReference type="Proteomes" id="UP000245626">
    <property type="component" value="Unassembled WGS sequence"/>
</dbReference>
<organism evidence="1 2">
    <name type="scientific">Violaceomyces palustris</name>
    <dbReference type="NCBI Taxonomy" id="1673888"/>
    <lineage>
        <taxon>Eukaryota</taxon>
        <taxon>Fungi</taxon>
        <taxon>Dikarya</taxon>
        <taxon>Basidiomycota</taxon>
        <taxon>Ustilaginomycotina</taxon>
        <taxon>Ustilaginomycetes</taxon>
        <taxon>Violaceomycetales</taxon>
        <taxon>Violaceomycetaceae</taxon>
        <taxon>Violaceomyces</taxon>
    </lineage>
</organism>
<proteinExistence type="predicted"/>
<protein>
    <submittedName>
        <fullName evidence="1">Uncharacterized protein</fullName>
    </submittedName>
</protein>
<keyword evidence="2" id="KW-1185">Reference proteome</keyword>
<evidence type="ECO:0000313" key="2">
    <source>
        <dbReference type="Proteomes" id="UP000245626"/>
    </source>
</evidence>
<sequence>MVDTVGMGYTERRKINVEIVEERMSYREGFKKMIESVKRPFAEMEALVRKGESFLFSRSPLLLHTHTPTETHRRSQGTGSLLGVRFVDHRFPSFPLYLHTLF</sequence>
<name>A0ACD0NMA1_9BASI</name>
<accession>A0ACD0NMA1</accession>
<reference evidence="1 2" key="1">
    <citation type="journal article" date="2018" name="Mol. Biol. Evol.">
        <title>Broad Genomic Sampling Reveals a Smut Pathogenic Ancestry of the Fungal Clade Ustilaginomycotina.</title>
        <authorList>
            <person name="Kijpornyongpan T."/>
            <person name="Mondo S.J."/>
            <person name="Barry K."/>
            <person name="Sandor L."/>
            <person name="Lee J."/>
            <person name="Lipzen A."/>
            <person name="Pangilinan J."/>
            <person name="LaButti K."/>
            <person name="Hainaut M."/>
            <person name="Henrissat B."/>
            <person name="Grigoriev I.V."/>
            <person name="Spatafora J.W."/>
            <person name="Aime M.C."/>
        </authorList>
    </citation>
    <scope>NUCLEOTIDE SEQUENCE [LARGE SCALE GENOMIC DNA]</scope>
    <source>
        <strain evidence="1 2">SA 807</strain>
    </source>
</reference>
<gene>
    <name evidence="1" type="ORF">IE53DRAFT_390925</name>
</gene>
<evidence type="ECO:0000313" key="1">
    <source>
        <dbReference type="EMBL" id="PWN46933.1"/>
    </source>
</evidence>